<keyword evidence="2" id="KW-1185">Reference proteome</keyword>
<dbReference type="EMBL" id="KN817581">
    <property type="protein sequence ID" value="KJA19102.1"/>
    <property type="molecule type" value="Genomic_DNA"/>
</dbReference>
<evidence type="ECO:0000313" key="1">
    <source>
        <dbReference type="EMBL" id="KJA19102.1"/>
    </source>
</evidence>
<dbReference type="OrthoDB" id="2748701at2759"/>
<organism evidence="1 2">
    <name type="scientific">Hypholoma sublateritium (strain FD-334 SS-4)</name>
    <dbReference type="NCBI Taxonomy" id="945553"/>
    <lineage>
        <taxon>Eukaryota</taxon>
        <taxon>Fungi</taxon>
        <taxon>Dikarya</taxon>
        <taxon>Basidiomycota</taxon>
        <taxon>Agaricomycotina</taxon>
        <taxon>Agaricomycetes</taxon>
        <taxon>Agaricomycetidae</taxon>
        <taxon>Agaricales</taxon>
        <taxon>Agaricineae</taxon>
        <taxon>Strophariaceae</taxon>
        <taxon>Hypholoma</taxon>
    </lineage>
</organism>
<reference evidence="2" key="1">
    <citation type="submission" date="2014-04" db="EMBL/GenBank/DDBJ databases">
        <title>Evolutionary Origins and Diversification of the Mycorrhizal Mutualists.</title>
        <authorList>
            <consortium name="DOE Joint Genome Institute"/>
            <consortium name="Mycorrhizal Genomics Consortium"/>
            <person name="Kohler A."/>
            <person name="Kuo A."/>
            <person name="Nagy L.G."/>
            <person name="Floudas D."/>
            <person name="Copeland A."/>
            <person name="Barry K.W."/>
            <person name="Cichocki N."/>
            <person name="Veneault-Fourrey C."/>
            <person name="LaButti K."/>
            <person name="Lindquist E.A."/>
            <person name="Lipzen A."/>
            <person name="Lundell T."/>
            <person name="Morin E."/>
            <person name="Murat C."/>
            <person name="Riley R."/>
            <person name="Ohm R."/>
            <person name="Sun H."/>
            <person name="Tunlid A."/>
            <person name="Henrissat B."/>
            <person name="Grigoriev I.V."/>
            <person name="Hibbett D.S."/>
            <person name="Martin F."/>
        </authorList>
    </citation>
    <scope>NUCLEOTIDE SEQUENCE [LARGE SCALE GENOMIC DNA]</scope>
    <source>
        <strain evidence="2">FD-334 SS-4</strain>
    </source>
</reference>
<protein>
    <recommendedName>
        <fullName evidence="3">F-box domain-containing protein</fullName>
    </recommendedName>
</protein>
<evidence type="ECO:0000313" key="2">
    <source>
        <dbReference type="Proteomes" id="UP000054270"/>
    </source>
</evidence>
<dbReference type="OMA" id="RETSEMC"/>
<evidence type="ECO:0008006" key="3">
    <source>
        <dbReference type="Google" id="ProtNLM"/>
    </source>
</evidence>
<dbReference type="Proteomes" id="UP000054270">
    <property type="component" value="Unassembled WGS sequence"/>
</dbReference>
<dbReference type="AlphaFoldDB" id="A0A0D2KWY9"/>
<name>A0A0D2KWY9_HYPSF</name>
<accession>A0A0D2KWY9</accession>
<sequence>MDRCPPEVCAQIYAFACCDDGRTGRALSLVSRLTHEISGPYKLQSVSVIGHNQLYAFADLVERIPDHLRRIRYIFVSAHPRETGVLPRAIAPEFQRRMEVFAVFKRILEAIGSSVEIIHVFFVFNRPFVVLPIGLPKLEELVIHGSLEPSTTLLDKNLQFPSLKNLWLTSSGSPFFLVQKVLPLLPVLKHLRISEVRAEIHATEWKMLRNDPAPLFPSHLEKIYIHKPTEPRPDSRRGLYNTIMLELHELGECDDRVVLLPPFKLDMFSMVEFQVAEATYHSSASGTPWWE</sequence>
<gene>
    <name evidence="1" type="ORF">HYPSUDRAFT_904852</name>
</gene>
<proteinExistence type="predicted"/>